<evidence type="ECO:0000313" key="2">
    <source>
        <dbReference type="EMBL" id="VAV92346.1"/>
    </source>
</evidence>
<name>A0A3B0RV25_9ZZZZ</name>
<keyword evidence="1" id="KW-0472">Membrane</keyword>
<organism evidence="2">
    <name type="scientific">hydrothermal vent metagenome</name>
    <dbReference type="NCBI Taxonomy" id="652676"/>
    <lineage>
        <taxon>unclassified sequences</taxon>
        <taxon>metagenomes</taxon>
        <taxon>ecological metagenomes</taxon>
    </lineage>
</organism>
<feature type="transmembrane region" description="Helical" evidence="1">
    <location>
        <begin position="63"/>
        <end position="85"/>
    </location>
</feature>
<proteinExistence type="predicted"/>
<keyword evidence="1" id="KW-1133">Transmembrane helix</keyword>
<dbReference type="AlphaFoldDB" id="A0A3B0RV25"/>
<feature type="transmembrane region" description="Helical" evidence="1">
    <location>
        <begin position="7"/>
        <end position="31"/>
    </location>
</feature>
<sequence length="96" mass="10288">MLRFFGTLFYVLAGFLALIGAAAFLAMVFGLKDDAMAAVPAFMVAQPWASIFPFTPGNTTGGFYANIAGLGVMLAINPLVLFGLGRWLRKRARGKI</sequence>
<keyword evidence="1" id="KW-0812">Transmembrane</keyword>
<accession>A0A3B0RV25</accession>
<evidence type="ECO:0000256" key="1">
    <source>
        <dbReference type="SAM" id="Phobius"/>
    </source>
</evidence>
<dbReference type="EMBL" id="UOEC01000098">
    <property type="protein sequence ID" value="VAV92346.1"/>
    <property type="molecule type" value="Genomic_DNA"/>
</dbReference>
<protein>
    <submittedName>
        <fullName evidence="2">Uncharacterized protein</fullName>
    </submittedName>
</protein>
<gene>
    <name evidence="2" type="ORF">MNBD_ALPHA08-2018</name>
</gene>
<reference evidence="2" key="1">
    <citation type="submission" date="2018-06" db="EMBL/GenBank/DDBJ databases">
        <authorList>
            <person name="Zhirakovskaya E."/>
        </authorList>
    </citation>
    <scope>NUCLEOTIDE SEQUENCE</scope>
</reference>